<organism evidence="2 3">
    <name type="scientific">Chrysochromulina tobinii</name>
    <dbReference type="NCBI Taxonomy" id="1460289"/>
    <lineage>
        <taxon>Eukaryota</taxon>
        <taxon>Haptista</taxon>
        <taxon>Haptophyta</taxon>
        <taxon>Prymnesiophyceae</taxon>
        <taxon>Prymnesiales</taxon>
        <taxon>Chrysochromulinaceae</taxon>
        <taxon>Chrysochromulina</taxon>
    </lineage>
</organism>
<accession>A0A0M0K242</accession>
<feature type="domain" description="EF-hand" evidence="1">
    <location>
        <begin position="276"/>
        <end position="300"/>
    </location>
</feature>
<reference evidence="3" key="1">
    <citation type="journal article" date="2015" name="PLoS Genet.">
        <title>Genome Sequence and Transcriptome Analyses of Chrysochromulina tobin: Metabolic Tools for Enhanced Algal Fitness in the Prominent Order Prymnesiales (Haptophyceae).</title>
        <authorList>
            <person name="Hovde B.T."/>
            <person name="Deodato C.R."/>
            <person name="Hunsperger H.M."/>
            <person name="Ryken S.A."/>
            <person name="Yost W."/>
            <person name="Jha R.K."/>
            <person name="Patterson J."/>
            <person name="Monnat R.J. Jr."/>
            <person name="Barlow S.B."/>
            <person name="Starkenburg S.R."/>
            <person name="Cattolico R.A."/>
        </authorList>
    </citation>
    <scope>NUCLEOTIDE SEQUENCE</scope>
    <source>
        <strain evidence="3">CCMP291</strain>
    </source>
</reference>
<dbReference type="PROSITE" id="PS00018">
    <property type="entry name" value="EF_HAND_1"/>
    <property type="match status" value="1"/>
</dbReference>
<dbReference type="AlphaFoldDB" id="A0A0M0K242"/>
<protein>
    <recommendedName>
        <fullName evidence="1">EF-hand domain-containing protein</fullName>
    </recommendedName>
</protein>
<evidence type="ECO:0000313" key="3">
    <source>
        <dbReference type="Proteomes" id="UP000037460"/>
    </source>
</evidence>
<dbReference type="InterPro" id="IPR002048">
    <property type="entry name" value="EF_hand_dom"/>
</dbReference>
<dbReference type="GO" id="GO:0005509">
    <property type="term" value="F:calcium ion binding"/>
    <property type="evidence" value="ECO:0007669"/>
    <property type="project" value="InterPro"/>
</dbReference>
<proteinExistence type="predicted"/>
<dbReference type="EMBL" id="JWZX01001657">
    <property type="protein sequence ID" value="KOO32889.1"/>
    <property type="molecule type" value="Genomic_DNA"/>
</dbReference>
<comment type="caution">
    <text evidence="2">The sequence shown here is derived from an EMBL/GenBank/DDBJ whole genome shotgun (WGS) entry which is preliminary data.</text>
</comment>
<evidence type="ECO:0000259" key="1">
    <source>
        <dbReference type="PROSITE" id="PS50222"/>
    </source>
</evidence>
<dbReference type="InterPro" id="IPR018247">
    <property type="entry name" value="EF_Hand_1_Ca_BS"/>
</dbReference>
<name>A0A0M0K242_9EUKA</name>
<sequence>MSDPATNVVRQMKAHNTGKDEYIDGNGIPYSESLRRLSWSVQTDIPAIGQFSSTIQLPLLKEAYGLKDGVHFLHPTQYTKLRHTDHLSFAKTNSDLGVGILADPKAPTVIDRLYIGSRTMARPKQRVPMGRYEMAADVAFINCAPLNAVPLYSEQIARSGTVQPNIFAYEKRCAAYAELGRYREALQDAEFILANCSSAELGSARMRVRAIKDFLKKVDNFEPGYHHAVSTLICLLRPREHRQVVPSSPSLYGRPETAHSIGKGLTGAASVGSLLAFDKDGDGNIDMDEFEAGILTLGYKAKKSDKKVFKGGPTQRGVI</sequence>
<evidence type="ECO:0000313" key="2">
    <source>
        <dbReference type="EMBL" id="KOO32889.1"/>
    </source>
</evidence>
<keyword evidence="3" id="KW-1185">Reference proteome</keyword>
<dbReference type="PROSITE" id="PS50222">
    <property type="entry name" value="EF_HAND_2"/>
    <property type="match status" value="1"/>
</dbReference>
<gene>
    <name evidence="2" type="ORF">Ctob_015225</name>
</gene>
<dbReference type="Proteomes" id="UP000037460">
    <property type="component" value="Unassembled WGS sequence"/>
</dbReference>